<sequence>MHNKKVEFNRLKRKLDHLTVEHRMLTDYLSIVEDAIIQEFRQYIHPKCGQRHARKRPYCPPLRTDPSISSSSSPPLLSRSSSTTNLSPISTPLHEKHHISFITHTH</sequence>
<comment type="caution">
    <text evidence="2">The sequence shown here is derived from an EMBL/GenBank/DDBJ whole genome shotgun (WGS) entry which is preliminary data.</text>
</comment>
<organism evidence="2 3">
    <name type="scientific">Absidia repens</name>
    <dbReference type="NCBI Taxonomy" id="90262"/>
    <lineage>
        <taxon>Eukaryota</taxon>
        <taxon>Fungi</taxon>
        <taxon>Fungi incertae sedis</taxon>
        <taxon>Mucoromycota</taxon>
        <taxon>Mucoromycotina</taxon>
        <taxon>Mucoromycetes</taxon>
        <taxon>Mucorales</taxon>
        <taxon>Cunninghamellaceae</taxon>
        <taxon>Absidia</taxon>
    </lineage>
</organism>
<evidence type="ECO:0000256" key="1">
    <source>
        <dbReference type="SAM" id="MobiDB-lite"/>
    </source>
</evidence>
<evidence type="ECO:0000313" key="2">
    <source>
        <dbReference type="EMBL" id="ORZ05452.1"/>
    </source>
</evidence>
<feature type="region of interest" description="Disordered" evidence="1">
    <location>
        <begin position="49"/>
        <end position="91"/>
    </location>
</feature>
<evidence type="ECO:0000313" key="3">
    <source>
        <dbReference type="Proteomes" id="UP000193560"/>
    </source>
</evidence>
<proteinExistence type="predicted"/>
<dbReference type="Proteomes" id="UP000193560">
    <property type="component" value="Unassembled WGS sequence"/>
</dbReference>
<name>A0A1X2HYX7_9FUNG</name>
<keyword evidence="3" id="KW-1185">Reference proteome</keyword>
<dbReference type="OrthoDB" id="10526947at2759"/>
<gene>
    <name evidence="2" type="ORF">BCR42DRAFT_428325</name>
</gene>
<reference evidence="2 3" key="1">
    <citation type="submission" date="2016-07" db="EMBL/GenBank/DDBJ databases">
        <title>Pervasive Adenine N6-methylation of Active Genes in Fungi.</title>
        <authorList>
            <consortium name="DOE Joint Genome Institute"/>
            <person name="Mondo S.J."/>
            <person name="Dannebaum R.O."/>
            <person name="Kuo R.C."/>
            <person name="Labutti K."/>
            <person name="Haridas S."/>
            <person name="Kuo A."/>
            <person name="Salamov A."/>
            <person name="Ahrendt S.R."/>
            <person name="Lipzen A."/>
            <person name="Sullivan W."/>
            <person name="Andreopoulos W.B."/>
            <person name="Clum A."/>
            <person name="Lindquist E."/>
            <person name="Daum C."/>
            <person name="Ramamoorthy G.K."/>
            <person name="Gryganskyi A."/>
            <person name="Culley D."/>
            <person name="Magnuson J.K."/>
            <person name="James T.Y."/>
            <person name="O'Malley M.A."/>
            <person name="Stajich J.E."/>
            <person name="Spatafora J.W."/>
            <person name="Visel A."/>
            <person name="Grigoriev I.V."/>
        </authorList>
    </citation>
    <scope>NUCLEOTIDE SEQUENCE [LARGE SCALE GENOMIC DNA]</scope>
    <source>
        <strain evidence="2 3">NRRL 1336</strain>
    </source>
</reference>
<feature type="compositionally biased region" description="Low complexity" evidence="1">
    <location>
        <begin position="61"/>
        <end position="91"/>
    </location>
</feature>
<dbReference type="AlphaFoldDB" id="A0A1X2HYX7"/>
<protein>
    <submittedName>
        <fullName evidence="2">Uncharacterized protein</fullName>
    </submittedName>
</protein>
<accession>A0A1X2HYX7</accession>
<dbReference type="EMBL" id="MCGE01000044">
    <property type="protein sequence ID" value="ORZ05452.1"/>
    <property type="molecule type" value="Genomic_DNA"/>
</dbReference>